<dbReference type="RefSeq" id="WP_065660094.1">
    <property type="nucleotide sequence ID" value="NZ_CP123839.1"/>
</dbReference>
<keyword evidence="1" id="KW-0812">Transmembrane</keyword>
<protein>
    <submittedName>
        <fullName evidence="2">Uncharacterized protein</fullName>
    </submittedName>
</protein>
<evidence type="ECO:0000256" key="1">
    <source>
        <dbReference type="SAM" id="Phobius"/>
    </source>
</evidence>
<dbReference type="EMBL" id="JAAMAY010000046">
    <property type="protein sequence ID" value="NTC32277.1"/>
    <property type="molecule type" value="Genomic_DNA"/>
</dbReference>
<dbReference type="Proteomes" id="UP000702952">
    <property type="component" value="Unassembled WGS sequence"/>
</dbReference>
<comment type="caution">
    <text evidence="2">The sequence shown here is derived from an EMBL/GenBank/DDBJ whole genome shotgun (WGS) entry which is preliminary data.</text>
</comment>
<keyword evidence="1" id="KW-1133">Transmembrane helix</keyword>
<name>A0AA44JEP4_AGRTU</name>
<organism evidence="2 3">
    <name type="scientific">Agrobacterium tumefaciens</name>
    <dbReference type="NCBI Taxonomy" id="358"/>
    <lineage>
        <taxon>Bacteria</taxon>
        <taxon>Pseudomonadati</taxon>
        <taxon>Pseudomonadota</taxon>
        <taxon>Alphaproteobacteria</taxon>
        <taxon>Hyphomicrobiales</taxon>
        <taxon>Rhizobiaceae</taxon>
        <taxon>Rhizobium/Agrobacterium group</taxon>
        <taxon>Agrobacterium</taxon>
        <taxon>Agrobacterium tumefaciens complex</taxon>
    </lineage>
</organism>
<reference evidence="2" key="1">
    <citation type="journal article" date="2020" name="Science">
        <title>Unexpected conservation and global transmission of agrobacterial virulence plasmids.</title>
        <authorList>
            <person name="Weisberg A.J."/>
            <person name="Davis E.W. 2nd"/>
            <person name="Tabima J."/>
            <person name="Belcher M.S."/>
            <person name="Miller M."/>
            <person name="Kuo C.H."/>
            <person name="Loper J.E."/>
            <person name="Grunwald N.J."/>
            <person name="Putnam M.L."/>
            <person name="Chang J.H."/>
        </authorList>
    </citation>
    <scope>NUCLEOTIDE SEQUENCE</scope>
    <source>
        <strain evidence="2">17-1853-1a</strain>
    </source>
</reference>
<accession>A0AA44JEP4</accession>
<feature type="transmembrane region" description="Helical" evidence="1">
    <location>
        <begin position="15"/>
        <end position="37"/>
    </location>
</feature>
<evidence type="ECO:0000313" key="2">
    <source>
        <dbReference type="EMBL" id="NTC32277.1"/>
    </source>
</evidence>
<dbReference type="AlphaFoldDB" id="A0AA44JEP4"/>
<proteinExistence type="predicted"/>
<sequence>MEQVNTQTGKGRTKALWAAVAIIAVAAAGVIGGKAFYEAKVSELVARTGATARSVEVDFLGQIHIRELALPLADGKNIRIAAIDGRPKFPFLDGALELNDINVDVPTGKISMAHARVENAAFTKPDAAEVSGDGNANSLPKRIERFAAERISTPEMTFTQSIATTEQKTVYKNVAFSDIAKGRVARYSIDNASYDIQMDLPDSTGAMKKKHLVVSTGAVAGQDFDAAYLARLYTEKAGPEDKDAKLLYGPLSVSKISFSDGDGHFTYDEIRSDGFSARMPAEPLLETMNALSATKNTDELSPQERQAIFAKALSILDMIGKSNMQLLGFKADAPDESEGAAGKRVKVGIDRIDMQMDSRKLDFGLNGMSIGNGVDTIEVAEASLKGFDWSSTIESLSKIVGLDDKQIETFPFNHLIPELGTVRVGGINVDVAAPEQTDDETGEKTEGVPERIKFTLRNFEMGLTKPFNGIPTDIVIRQDDLSLPIPEDSTEEVFVEARKLGFEALALSYALAAGWDEPNKNLVIREISMRGKDIGSVNFSGLASGFTEEFFSFDTNRTQAALLGLAGREVKLTIKDEGMMAKAIKLYALQNDMTEDQVRGVLTLVASAGLQQIAAEQPKLKSAVDALLRFINNPGTLTVTARSTGPNGLGLFDLVAASENPMLLLDKVDIQATAE</sequence>
<keyword evidence="1" id="KW-0472">Membrane</keyword>
<evidence type="ECO:0000313" key="3">
    <source>
        <dbReference type="Proteomes" id="UP000702952"/>
    </source>
</evidence>
<gene>
    <name evidence="2" type="ORF">G6M46_29475</name>
</gene>